<name>A0A1C6FWD3_9FIRM</name>
<gene>
    <name evidence="1" type="ORF">SAMEA3545359_00135</name>
</gene>
<dbReference type="AlphaFoldDB" id="A0A1C6FWD3"/>
<sequence>MAKWDPWRGCHRHSAGCKYCYIHKGDARRGVDTGDIRRSESGFDAPLKKTSTGAYKMRGGQTVYLCFSSDFLLPEADGWRPACWQMMRRRPDLHFLFLTKRIERLPHCLPPDWGSGYPNVTVGCTVEDQSAADLRLPIFSALPICHKNIICQPLLGPVDISAHLAGVELVVVGGESDPRARPLYYDWVLTLRDQCAAAKTHFSFRQCGTHFVKDGRAYTLATRDLGRQARCAGIDF</sequence>
<dbReference type="InterPro" id="IPR011101">
    <property type="entry name" value="DUF5131"/>
</dbReference>
<organism evidence="1">
    <name type="scientific">uncultured Anaerotruncus sp</name>
    <dbReference type="NCBI Taxonomy" id="905011"/>
    <lineage>
        <taxon>Bacteria</taxon>
        <taxon>Bacillati</taxon>
        <taxon>Bacillota</taxon>
        <taxon>Clostridia</taxon>
        <taxon>Eubacteriales</taxon>
        <taxon>Oscillospiraceae</taxon>
        <taxon>Anaerotruncus</taxon>
        <taxon>environmental samples</taxon>
    </lineage>
</organism>
<dbReference type="EMBL" id="FMHG01000001">
    <property type="protein sequence ID" value="SCJ37366.1"/>
    <property type="molecule type" value="Genomic_DNA"/>
</dbReference>
<accession>A0A1C6FWD3</accession>
<evidence type="ECO:0000313" key="1">
    <source>
        <dbReference type="EMBL" id="SCJ37366.1"/>
    </source>
</evidence>
<protein>
    <submittedName>
        <fullName evidence="1">Bacteriophage protein gp37</fullName>
    </submittedName>
</protein>
<dbReference type="Pfam" id="PF07505">
    <property type="entry name" value="DUF5131"/>
    <property type="match status" value="1"/>
</dbReference>
<proteinExistence type="predicted"/>
<reference evidence="1" key="1">
    <citation type="submission" date="2015-09" db="EMBL/GenBank/DDBJ databases">
        <authorList>
            <consortium name="Pathogen Informatics"/>
        </authorList>
    </citation>
    <scope>NUCLEOTIDE SEQUENCE</scope>
    <source>
        <strain evidence="1">2789STDY5834896</strain>
    </source>
</reference>